<evidence type="ECO:0000256" key="2">
    <source>
        <dbReference type="ARBA" id="ARBA00005652"/>
    </source>
</evidence>
<evidence type="ECO:0000313" key="11">
    <source>
        <dbReference type="Proteomes" id="UP000188354"/>
    </source>
</evidence>
<dbReference type="EC" id="3.2.1.2" evidence="3 8"/>
<dbReference type="GO" id="GO:0004521">
    <property type="term" value="F:RNA endonuclease activity"/>
    <property type="evidence" value="ECO:0007669"/>
    <property type="project" value="InterPro"/>
</dbReference>
<comment type="similarity">
    <text evidence="2 8">Belongs to the glycosyl hydrolase 14 family.</text>
</comment>
<evidence type="ECO:0000256" key="5">
    <source>
        <dbReference type="ARBA" id="ARBA00023277"/>
    </source>
</evidence>
<dbReference type="Gramene" id="OIW10325">
    <property type="protein sequence ID" value="OIW10325"/>
    <property type="gene ID" value="TanjilG_28076"/>
</dbReference>
<dbReference type="InterPro" id="IPR037227">
    <property type="entry name" value="EndoU-like"/>
</dbReference>
<evidence type="ECO:0000313" key="10">
    <source>
        <dbReference type="EMBL" id="OIW10325.1"/>
    </source>
</evidence>
<dbReference type="InterPro" id="IPR018238">
    <property type="entry name" value="Glyco_hydro_14_CS"/>
</dbReference>
<evidence type="ECO:0000256" key="8">
    <source>
        <dbReference type="RuleBase" id="RU000509"/>
    </source>
</evidence>
<dbReference type="InterPro" id="IPR018998">
    <property type="entry name" value="EndoU_C"/>
</dbReference>
<evidence type="ECO:0000256" key="1">
    <source>
        <dbReference type="ARBA" id="ARBA00000546"/>
    </source>
</evidence>
<keyword evidence="6 8" id="KW-0326">Glycosidase</keyword>
<dbReference type="Pfam" id="PF01373">
    <property type="entry name" value="Glyco_hydro_14"/>
    <property type="match status" value="1"/>
</dbReference>
<dbReference type="Proteomes" id="UP000188354">
    <property type="component" value="Chromosome LG06"/>
</dbReference>
<dbReference type="SUPFAM" id="SSF142877">
    <property type="entry name" value="EndoU-like"/>
    <property type="match status" value="1"/>
</dbReference>
<name>A0A4P1RGP4_LUPAN</name>
<gene>
    <name evidence="10" type="ORF">TanjilG_28076</name>
</gene>
<organism evidence="10 11">
    <name type="scientific">Lupinus angustifolius</name>
    <name type="common">Narrow-leaved blue lupine</name>
    <dbReference type="NCBI Taxonomy" id="3871"/>
    <lineage>
        <taxon>Eukaryota</taxon>
        <taxon>Viridiplantae</taxon>
        <taxon>Streptophyta</taxon>
        <taxon>Embryophyta</taxon>
        <taxon>Tracheophyta</taxon>
        <taxon>Spermatophyta</taxon>
        <taxon>Magnoliopsida</taxon>
        <taxon>eudicotyledons</taxon>
        <taxon>Gunneridae</taxon>
        <taxon>Pentapetalae</taxon>
        <taxon>rosids</taxon>
        <taxon>fabids</taxon>
        <taxon>Fabales</taxon>
        <taxon>Fabaceae</taxon>
        <taxon>Papilionoideae</taxon>
        <taxon>50 kb inversion clade</taxon>
        <taxon>genistoids sensu lato</taxon>
        <taxon>core genistoids</taxon>
        <taxon>Genisteae</taxon>
        <taxon>Lupinus</taxon>
    </lineage>
</organism>
<evidence type="ECO:0000256" key="6">
    <source>
        <dbReference type="ARBA" id="ARBA00023295"/>
    </source>
</evidence>
<dbReference type="AlphaFoldDB" id="A0A4P1RGP4"/>
<dbReference type="PRINTS" id="PR00750">
    <property type="entry name" value="BETAAMYLASE"/>
</dbReference>
<protein>
    <recommendedName>
        <fullName evidence="3 8">Beta-amylase</fullName>
        <ecNumber evidence="3 8">3.2.1.2</ecNumber>
    </recommendedName>
</protein>
<dbReference type="GO" id="GO:0016161">
    <property type="term" value="F:beta-amylase activity"/>
    <property type="evidence" value="ECO:0007669"/>
    <property type="project" value="UniProtKB-EC"/>
</dbReference>
<dbReference type="PANTHER" id="PTHR31352">
    <property type="entry name" value="BETA-AMYLASE 1, CHLOROPLASTIC"/>
    <property type="match status" value="1"/>
</dbReference>
<dbReference type="Pfam" id="PF09412">
    <property type="entry name" value="XendoU"/>
    <property type="match status" value="1"/>
</dbReference>
<evidence type="ECO:0000256" key="7">
    <source>
        <dbReference type="ARBA" id="ARBA00023326"/>
    </source>
</evidence>
<keyword evidence="4 8" id="KW-0378">Hydrolase</keyword>
<dbReference type="GO" id="GO:0000272">
    <property type="term" value="P:polysaccharide catabolic process"/>
    <property type="evidence" value="ECO:0007669"/>
    <property type="project" value="UniProtKB-KW"/>
</dbReference>
<keyword evidence="11" id="KW-1185">Reference proteome</keyword>
<dbReference type="InterPro" id="IPR017853">
    <property type="entry name" value="GH"/>
</dbReference>
<keyword evidence="7 8" id="KW-0624">Polysaccharide degradation</keyword>
<evidence type="ECO:0000256" key="4">
    <source>
        <dbReference type="ARBA" id="ARBA00022801"/>
    </source>
</evidence>
<proteinExistence type="inferred from homology"/>
<dbReference type="SUPFAM" id="SSF51445">
    <property type="entry name" value="(Trans)glycosidases"/>
    <property type="match status" value="1"/>
</dbReference>
<dbReference type="PROSITE" id="PS51959">
    <property type="entry name" value="ENDOU"/>
    <property type="match status" value="1"/>
</dbReference>
<keyword evidence="5 8" id="KW-0119">Carbohydrate metabolism</keyword>
<dbReference type="PROSITE" id="PS00506">
    <property type="entry name" value="BETA_AMYLASE_1"/>
    <property type="match status" value="1"/>
</dbReference>
<dbReference type="Gene3D" id="3.20.20.80">
    <property type="entry name" value="Glycosidases"/>
    <property type="match status" value="1"/>
</dbReference>
<feature type="domain" description="EndoU" evidence="9">
    <location>
        <begin position="1"/>
        <end position="268"/>
    </location>
</feature>
<evidence type="ECO:0000256" key="3">
    <source>
        <dbReference type="ARBA" id="ARBA00012594"/>
    </source>
</evidence>
<dbReference type="InterPro" id="IPR001554">
    <property type="entry name" value="Glyco_hydro_14"/>
</dbReference>
<sequence>MALTLRSSISFINQKETNFLKASDDASTTVSFAKNKPLFPFRAKSSMQEAQKSFNLEARRTEKGEMVHAPSVVHHKHNDDSKKVPVFVMLPLDTVTFGAQLNKPRAMNASLMALKSAGVEGVMVDAWWGLVEKDGPLKYNWNGYVELVQMVQMHGLKLQVVMSFHKCGGNVGDTCSCNYMIFNDLCHCNLQPDSETQLLTIQFEWNGVLKSVSSTLIGVSPEFEVALYTLCFYAGEEDNHIQLGPYSVNIKCYHLGDRIGSVFPISDS</sequence>
<comment type="catalytic activity">
    <reaction evidence="1 8">
        <text>Hydrolysis of (1-&gt;4)-alpha-D-glucosidic linkages in polysaccharides so as to remove successive maltose units from the non-reducing ends of the chains.</text>
        <dbReference type="EC" id="3.2.1.2"/>
    </reaction>
</comment>
<accession>A0A4P1RGP4</accession>
<evidence type="ECO:0000259" key="9">
    <source>
        <dbReference type="PROSITE" id="PS51959"/>
    </source>
</evidence>
<dbReference type="EMBL" id="CM007366">
    <property type="protein sequence ID" value="OIW10325.1"/>
    <property type="molecule type" value="Genomic_DNA"/>
</dbReference>
<dbReference type="PANTHER" id="PTHR31352:SF1">
    <property type="entry name" value="BETA-AMYLASE 3, CHLOROPLASTIC"/>
    <property type="match status" value="1"/>
</dbReference>
<reference evidence="10 11" key="1">
    <citation type="journal article" date="2017" name="Plant Biotechnol. J.">
        <title>A comprehensive draft genome sequence for lupin (Lupinus angustifolius), an emerging health food: insights into plant-microbe interactions and legume evolution.</title>
        <authorList>
            <person name="Hane J.K."/>
            <person name="Ming Y."/>
            <person name="Kamphuis L.G."/>
            <person name="Nelson M.N."/>
            <person name="Garg G."/>
            <person name="Atkins C.A."/>
            <person name="Bayer P.E."/>
            <person name="Bravo A."/>
            <person name="Bringans S."/>
            <person name="Cannon S."/>
            <person name="Edwards D."/>
            <person name="Foley R."/>
            <person name="Gao L.L."/>
            <person name="Harrison M.J."/>
            <person name="Huang W."/>
            <person name="Hurgobin B."/>
            <person name="Li S."/>
            <person name="Liu C.W."/>
            <person name="McGrath A."/>
            <person name="Morahan G."/>
            <person name="Murray J."/>
            <person name="Weller J."/>
            <person name="Jian J."/>
            <person name="Singh K.B."/>
        </authorList>
    </citation>
    <scope>NUCLEOTIDE SEQUENCE [LARGE SCALE GENOMIC DNA]</scope>
    <source>
        <strain evidence="11">cv. Tanjil</strain>
        <tissue evidence="10">Whole plant</tissue>
    </source>
</reference>